<dbReference type="InterPro" id="IPR042216">
    <property type="entry name" value="MitoNEET_CISD"/>
</dbReference>
<dbReference type="GO" id="GO:0046872">
    <property type="term" value="F:metal ion binding"/>
    <property type="evidence" value="ECO:0007669"/>
    <property type="project" value="UniProtKB-KW"/>
</dbReference>
<keyword evidence="2" id="KW-0479">Metal-binding</keyword>
<name>A0A7C4LJI0_9PLAN</name>
<evidence type="ECO:0000313" key="6">
    <source>
        <dbReference type="EMBL" id="HGT38333.1"/>
    </source>
</evidence>
<dbReference type="EMBL" id="DSVQ01000007">
    <property type="protein sequence ID" value="HGT38333.1"/>
    <property type="molecule type" value="Genomic_DNA"/>
</dbReference>
<organism evidence="6">
    <name type="scientific">Schlesneria paludicola</name>
    <dbReference type="NCBI Taxonomy" id="360056"/>
    <lineage>
        <taxon>Bacteria</taxon>
        <taxon>Pseudomonadati</taxon>
        <taxon>Planctomycetota</taxon>
        <taxon>Planctomycetia</taxon>
        <taxon>Planctomycetales</taxon>
        <taxon>Planctomycetaceae</taxon>
        <taxon>Schlesneria</taxon>
    </lineage>
</organism>
<keyword evidence="4" id="KW-0411">Iron-sulfur</keyword>
<comment type="caution">
    <text evidence="6">The sequence shown here is derived from an EMBL/GenBank/DDBJ whole genome shotgun (WGS) entry which is preliminary data.</text>
</comment>
<evidence type="ECO:0000256" key="4">
    <source>
        <dbReference type="ARBA" id="ARBA00023014"/>
    </source>
</evidence>
<dbReference type="Pfam" id="PF09360">
    <property type="entry name" value="zf-CDGSH"/>
    <property type="match status" value="1"/>
</dbReference>
<dbReference type="InterPro" id="IPR018967">
    <property type="entry name" value="FeS-contain_CDGSH-typ"/>
</dbReference>
<protein>
    <submittedName>
        <fullName evidence="6">CDGSH iron-sulfur domain-containing protein</fullName>
    </submittedName>
</protein>
<evidence type="ECO:0000256" key="3">
    <source>
        <dbReference type="ARBA" id="ARBA00023004"/>
    </source>
</evidence>
<keyword evidence="1" id="KW-0001">2Fe-2S</keyword>
<evidence type="ECO:0000256" key="2">
    <source>
        <dbReference type="ARBA" id="ARBA00022723"/>
    </source>
</evidence>
<evidence type="ECO:0000256" key="1">
    <source>
        <dbReference type="ARBA" id="ARBA00022714"/>
    </source>
</evidence>
<feature type="domain" description="Iron-binding zinc finger CDGSH type" evidence="5">
    <location>
        <begin position="25"/>
        <end position="62"/>
    </location>
</feature>
<gene>
    <name evidence="6" type="ORF">ENS64_03600</name>
</gene>
<dbReference type="Gene3D" id="3.40.5.90">
    <property type="entry name" value="CDGSH iron-sulfur domain, mitoNEET-type"/>
    <property type="match status" value="1"/>
</dbReference>
<dbReference type="SMART" id="SM00704">
    <property type="entry name" value="ZnF_CDGSH"/>
    <property type="match status" value="1"/>
</dbReference>
<dbReference type="GO" id="GO:0051537">
    <property type="term" value="F:2 iron, 2 sulfur cluster binding"/>
    <property type="evidence" value="ECO:0007669"/>
    <property type="project" value="UniProtKB-KW"/>
</dbReference>
<dbReference type="AlphaFoldDB" id="A0A7C4LJI0"/>
<proteinExistence type="predicted"/>
<keyword evidence="3" id="KW-0408">Iron</keyword>
<accession>A0A7C4LJI0</accession>
<reference evidence="6" key="1">
    <citation type="journal article" date="2020" name="mSystems">
        <title>Genome- and Community-Level Interaction Insights into Carbon Utilization and Element Cycling Functions of Hydrothermarchaeota in Hydrothermal Sediment.</title>
        <authorList>
            <person name="Zhou Z."/>
            <person name="Liu Y."/>
            <person name="Xu W."/>
            <person name="Pan J."/>
            <person name="Luo Z.H."/>
            <person name="Li M."/>
        </authorList>
    </citation>
    <scope>NUCLEOTIDE SEQUENCE [LARGE SCALE GENOMIC DNA]</scope>
    <source>
        <strain evidence="6">SpSt-508</strain>
    </source>
</reference>
<evidence type="ECO:0000259" key="5">
    <source>
        <dbReference type="SMART" id="SM00704"/>
    </source>
</evidence>
<dbReference type="GO" id="GO:0005737">
    <property type="term" value="C:cytoplasm"/>
    <property type="evidence" value="ECO:0007669"/>
    <property type="project" value="UniProtKB-ARBA"/>
</dbReference>
<sequence>MSEVVIKTRENGPFVVTGPVTLVDHQGQKFETPASGNIALCRCGHSQKKPFCDGSHRAANFQAAELAPPPAST</sequence>